<dbReference type="InterPro" id="IPR050793">
    <property type="entry name" value="CMP-NeuNAc_synthase"/>
</dbReference>
<evidence type="ECO:0000313" key="1">
    <source>
        <dbReference type="EMBL" id="XDV58049.1"/>
    </source>
</evidence>
<evidence type="ECO:0008006" key="2">
    <source>
        <dbReference type="Google" id="ProtNLM"/>
    </source>
</evidence>
<dbReference type="SUPFAM" id="SSF53448">
    <property type="entry name" value="Nucleotide-diphospho-sugar transferases"/>
    <property type="match status" value="1"/>
</dbReference>
<dbReference type="GO" id="GO:0008781">
    <property type="term" value="F:N-acylneuraminate cytidylyltransferase activity"/>
    <property type="evidence" value="ECO:0007669"/>
    <property type="project" value="TreeGrafter"/>
</dbReference>
<dbReference type="PANTHER" id="PTHR21485">
    <property type="entry name" value="HAD SUPERFAMILY MEMBERS CMAS AND KDSC"/>
    <property type="match status" value="1"/>
</dbReference>
<proteinExistence type="predicted"/>
<dbReference type="Pfam" id="PF02348">
    <property type="entry name" value="CTP_transf_3"/>
    <property type="match status" value="1"/>
</dbReference>
<dbReference type="Gene3D" id="3.90.550.10">
    <property type="entry name" value="Spore Coat Polysaccharide Biosynthesis Protein SpsA, Chain A"/>
    <property type="match status" value="1"/>
</dbReference>
<organism evidence="1">
    <name type="scientific">Bradyrhizobium sp. LLZ17</name>
    <dbReference type="NCBI Taxonomy" id="3239388"/>
    <lineage>
        <taxon>Bacteria</taxon>
        <taxon>Pseudomonadati</taxon>
        <taxon>Pseudomonadota</taxon>
        <taxon>Alphaproteobacteria</taxon>
        <taxon>Hyphomicrobiales</taxon>
        <taxon>Nitrobacteraceae</taxon>
        <taxon>Bradyrhizobium</taxon>
    </lineage>
</organism>
<name>A0AB39XKM2_9BRAD</name>
<gene>
    <name evidence="1" type="ORF">AB8Z38_00260</name>
</gene>
<dbReference type="InterPro" id="IPR029044">
    <property type="entry name" value="Nucleotide-diphossugar_trans"/>
</dbReference>
<reference evidence="1" key="1">
    <citation type="submission" date="2024-08" db="EMBL/GenBank/DDBJ databases">
        <authorList>
            <person name="Chaddad Z."/>
            <person name="Lamrabet M."/>
            <person name="Bouhnik O."/>
            <person name="Alami S."/>
            <person name="Wipf D."/>
            <person name="Courty P.E."/>
            <person name="Missbah El Idrissi M."/>
        </authorList>
    </citation>
    <scope>NUCLEOTIDE SEQUENCE</scope>
    <source>
        <strain evidence="1">LLZ17</strain>
    </source>
</reference>
<sequence>MKTLAIIPARGGSKRLPGKNTKSFLGVPLIAWSIRFAQRQQRFDTIIVSTDSEAIADASRAEGIDVSYLRPVDLASDTASSAAVVLDVLARERQSGNSFDLVALLQPTSPVREPSRWSDAFAHIDTGAADAVIGVTPANPHPNHAFHWEEGGKLRPFADGKQIILRSQDLPPVVHVAGNMYLIRSTVLEAQGSFFPPRTVGVLCDQPCEAVDIDTEADWVAAEALAKHHGKSP</sequence>
<dbReference type="AlphaFoldDB" id="A0AB39XKM2"/>
<dbReference type="EMBL" id="CP165734">
    <property type="protein sequence ID" value="XDV58049.1"/>
    <property type="molecule type" value="Genomic_DNA"/>
</dbReference>
<dbReference type="InterPro" id="IPR003329">
    <property type="entry name" value="Cytidylyl_trans"/>
</dbReference>
<dbReference type="RefSeq" id="WP_369722522.1">
    <property type="nucleotide sequence ID" value="NZ_CP165734.1"/>
</dbReference>
<dbReference type="CDD" id="cd02513">
    <property type="entry name" value="CMP-NeuAc_Synthase"/>
    <property type="match status" value="1"/>
</dbReference>
<accession>A0AB39XKM2</accession>
<protein>
    <recommendedName>
        <fullName evidence="2">Acylneuraminate cytidylyltransferase</fullName>
    </recommendedName>
</protein>
<dbReference type="PANTHER" id="PTHR21485:SF3">
    <property type="entry name" value="N-ACYLNEURAMINATE CYTIDYLYLTRANSFERASE"/>
    <property type="match status" value="1"/>
</dbReference>